<dbReference type="Pfam" id="PF01904">
    <property type="entry name" value="DUF72"/>
    <property type="match status" value="1"/>
</dbReference>
<accession>A0A6J4SAN1</accession>
<dbReference type="InterPro" id="IPR002763">
    <property type="entry name" value="DUF72"/>
</dbReference>
<dbReference type="PANTHER" id="PTHR30348">
    <property type="entry name" value="UNCHARACTERIZED PROTEIN YECE"/>
    <property type="match status" value="1"/>
</dbReference>
<protein>
    <recommendedName>
        <fullName evidence="2">DUF72 domain-containing protein</fullName>
    </recommendedName>
</protein>
<dbReference type="AlphaFoldDB" id="A0A6J4SAN1"/>
<sequence>MPGRIVVGTSSWTDPGFVEEWYPAGLPARDRLAFYAERFEGVEVNATWYAVPAQATVRRWVEQTPPGFTFDVKLHRLLSGHATTEKHLPRDLRPLARTDARGRVLPDARLRDALVERFLQELAPLTEAGRLASLLLQLSPAFEPRKHALDELAGVLDACAPLPVAIELRHKGWLDPPRREDTLGWMEAHGAAFVAVDVPEGPAVTLLPNLDAVTRPDLAYLRLHGRAYDAWARGRSVAERFAYVYSPGEVEELAGRARGLAEQAEEVRVEVNTNRGGDAPVNARALREALGQDPGPPVPPREPAG</sequence>
<gene>
    <name evidence="1" type="ORF">AVDCRST_MAG13-1862</name>
</gene>
<dbReference type="EMBL" id="CADCVO010000292">
    <property type="protein sequence ID" value="CAA9493375.1"/>
    <property type="molecule type" value="Genomic_DNA"/>
</dbReference>
<dbReference type="InterPro" id="IPR036520">
    <property type="entry name" value="UPF0759_sf"/>
</dbReference>
<proteinExistence type="predicted"/>
<evidence type="ECO:0008006" key="2">
    <source>
        <dbReference type="Google" id="ProtNLM"/>
    </source>
</evidence>
<organism evidence="1">
    <name type="scientific">uncultured Solirubrobacteraceae bacterium</name>
    <dbReference type="NCBI Taxonomy" id="1162706"/>
    <lineage>
        <taxon>Bacteria</taxon>
        <taxon>Bacillati</taxon>
        <taxon>Actinomycetota</taxon>
        <taxon>Thermoleophilia</taxon>
        <taxon>Solirubrobacterales</taxon>
        <taxon>Solirubrobacteraceae</taxon>
        <taxon>environmental samples</taxon>
    </lineage>
</organism>
<dbReference type="Gene3D" id="3.20.20.410">
    <property type="entry name" value="Protein of unknown function UPF0759"/>
    <property type="match status" value="1"/>
</dbReference>
<evidence type="ECO:0000313" key="1">
    <source>
        <dbReference type="EMBL" id="CAA9493375.1"/>
    </source>
</evidence>
<reference evidence="1" key="1">
    <citation type="submission" date="2020-02" db="EMBL/GenBank/DDBJ databases">
        <authorList>
            <person name="Meier V. D."/>
        </authorList>
    </citation>
    <scope>NUCLEOTIDE SEQUENCE</scope>
    <source>
        <strain evidence="1">AVDCRST_MAG13</strain>
    </source>
</reference>
<dbReference type="PANTHER" id="PTHR30348:SF13">
    <property type="entry name" value="UPF0759 PROTEIN YUNF"/>
    <property type="match status" value="1"/>
</dbReference>
<name>A0A6J4SAN1_9ACTN</name>
<dbReference type="SUPFAM" id="SSF117396">
    <property type="entry name" value="TM1631-like"/>
    <property type="match status" value="1"/>
</dbReference>